<sequence length="119" mass="13181">MNLLTAEYSWTKSSICTSLLNFEMKAKAWPQGFSITFQALQVHVFSSKLTPCLMMDTVTSAIPASHIKTSWSLMILLLAFKALMIAGIILPSMLLPILPLKMNLLMIICLVLSCMPTIC</sequence>
<protein>
    <submittedName>
        <fullName evidence="2">Uncharacterized protein</fullName>
    </submittedName>
</protein>
<proteinExistence type="predicted"/>
<dbReference type="EMBL" id="GBRH01217911">
    <property type="protein sequence ID" value="JAD79984.1"/>
    <property type="molecule type" value="Transcribed_RNA"/>
</dbReference>
<reference evidence="2" key="1">
    <citation type="submission" date="2014-09" db="EMBL/GenBank/DDBJ databases">
        <authorList>
            <person name="Magalhaes I.L.F."/>
            <person name="Oliveira U."/>
            <person name="Santos F.R."/>
            <person name="Vidigal T.H.D.A."/>
            <person name="Brescovit A.D."/>
            <person name="Santos A.J."/>
        </authorList>
    </citation>
    <scope>NUCLEOTIDE SEQUENCE</scope>
    <source>
        <tissue evidence="2">Shoot tissue taken approximately 20 cm above the soil surface</tissue>
    </source>
</reference>
<dbReference type="AlphaFoldDB" id="A0A0A9CUF8"/>
<evidence type="ECO:0000256" key="1">
    <source>
        <dbReference type="SAM" id="Phobius"/>
    </source>
</evidence>
<accession>A0A0A9CUF8</accession>
<keyword evidence="1" id="KW-1133">Transmembrane helix</keyword>
<organism evidence="2">
    <name type="scientific">Arundo donax</name>
    <name type="common">Giant reed</name>
    <name type="synonym">Donax arundinaceus</name>
    <dbReference type="NCBI Taxonomy" id="35708"/>
    <lineage>
        <taxon>Eukaryota</taxon>
        <taxon>Viridiplantae</taxon>
        <taxon>Streptophyta</taxon>
        <taxon>Embryophyta</taxon>
        <taxon>Tracheophyta</taxon>
        <taxon>Spermatophyta</taxon>
        <taxon>Magnoliopsida</taxon>
        <taxon>Liliopsida</taxon>
        <taxon>Poales</taxon>
        <taxon>Poaceae</taxon>
        <taxon>PACMAD clade</taxon>
        <taxon>Arundinoideae</taxon>
        <taxon>Arundineae</taxon>
        <taxon>Arundo</taxon>
    </lineage>
</organism>
<feature type="transmembrane region" description="Helical" evidence="1">
    <location>
        <begin position="73"/>
        <end position="94"/>
    </location>
</feature>
<name>A0A0A9CUF8_ARUDO</name>
<keyword evidence="1" id="KW-0812">Transmembrane</keyword>
<keyword evidence="1" id="KW-0472">Membrane</keyword>
<evidence type="ECO:0000313" key="2">
    <source>
        <dbReference type="EMBL" id="JAD79984.1"/>
    </source>
</evidence>
<reference evidence="2" key="2">
    <citation type="journal article" date="2015" name="Data Brief">
        <title>Shoot transcriptome of the giant reed, Arundo donax.</title>
        <authorList>
            <person name="Barrero R.A."/>
            <person name="Guerrero F.D."/>
            <person name="Moolhuijzen P."/>
            <person name="Goolsby J.A."/>
            <person name="Tidwell J."/>
            <person name="Bellgard S.E."/>
            <person name="Bellgard M.I."/>
        </authorList>
    </citation>
    <scope>NUCLEOTIDE SEQUENCE</scope>
    <source>
        <tissue evidence="2">Shoot tissue taken approximately 20 cm above the soil surface</tissue>
    </source>
</reference>